<feature type="region of interest" description="Disordered" evidence="5">
    <location>
        <begin position="557"/>
        <end position="630"/>
    </location>
</feature>
<comment type="similarity">
    <text evidence="1">Belongs to the peptidase C48 family.</text>
</comment>
<evidence type="ECO:0000313" key="7">
    <source>
        <dbReference type="EMBL" id="KAL3675439.1"/>
    </source>
</evidence>
<evidence type="ECO:0000256" key="2">
    <source>
        <dbReference type="ARBA" id="ARBA00022670"/>
    </source>
</evidence>
<feature type="region of interest" description="Disordered" evidence="5">
    <location>
        <begin position="373"/>
        <end position="499"/>
    </location>
</feature>
<name>A0ABD3GE59_9MARC</name>
<sequence>MDPLTVEVREEDIPVAAVQVPPTFAVDEVPLGENPMEVAPVPASDHGVDEGEILPEVVGVLDSQEAVPVIGEAQQATTSSLVDGWQDDGKFVQLVHDLADTRNEPQPVAEASTPYAVRNVEEEVATPGTAPNLEKVEFSVSEYLPIGSPAVTRDAQESGEIRDNQEMMRAMNNFVEAVSLEQICPAPDGSRRDIPESSPRAQEPSLGSGPISGPQTDAEQEVLGPQSFSDRAAAATHDTGRGLPMNVAIGVPFDVESMREYFPTYNDKQWANGKINFTTHCEDQFLKDNWETWFRTSIGGRKDGSRTEVRKNFLFFAGLEKHGLRVDWTTVDKSRNIREIPVAERHAARVELWKRRTVFRGILLYPEEPTLRTDERVPRKPRAKKTSPAGSTPAEDETSPATKKTAKRKLNLDPPRSRSPSPEALERNQPPRNGKKKVEEEAAADMDRKGKRKVDDQPSTVPAKKNKRGDDSDEDSKKSNHAKGEAVQYTHFAALGKSEREKRQWGYIDKFINETVQDKVQKRERELKEQIEALQAKNAELQRQLREARDALADAMVGRRESSEPNHAAGPSIDPVEISSDHDDKKGAETHEPTVASTALGLTKRGAKKPRQQSARRPAPPQNPWITLPSPVKLSIKPREMVKGDLINTFMEETFSQLPPTLTGSRYLSTYWLPKVENLNAGKPGFLEEMEASKKWILPSPVMDWAEVPYMFIPIHGYLHWSLMVVRIITITPSHRQVRLYHLDSHPGIHLPNRVGTPVCSWLQHTIQGLGEPIKLAKRDVVKQVNTYDCGVHVMALTRSLIQLDDKLGWKLATNEIKDLVKVADVKQLRNEILAKVTGA</sequence>
<dbReference type="GO" id="GO:0008234">
    <property type="term" value="F:cysteine-type peptidase activity"/>
    <property type="evidence" value="ECO:0007669"/>
    <property type="project" value="UniProtKB-KW"/>
</dbReference>
<feature type="compositionally biased region" description="Basic and acidic residues" evidence="5">
    <location>
        <begin position="436"/>
        <end position="456"/>
    </location>
</feature>
<dbReference type="AlphaFoldDB" id="A0ABD3GE59"/>
<dbReference type="PANTHER" id="PTHR46468">
    <property type="entry name" value="SENTRIN-SPECIFIC PROTEASE 8"/>
    <property type="match status" value="1"/>
</dbReference>
<protein>
    <recommendedName>
        <fullName evidence="6">Ubiquitin-like protease family profile domain-containing protein</fullName>
    </recommendedName>
</protein>
<evidence type="ECO:0000256" key="1">
    <source>
        <dbReference type="ARBA" id="ARBA00005234"/>
    </source>
</evidence>
<dbReference type="PANTHER" id="PTHR46468:SF1">
    <property type="entry name" value="SENTRIN-SPECIFIC PROTEASE 8"/>
    <property type="match status" value="1"/>
</dbReference>
<evidence type="ECO:0000256" key="4">
    <source>
        <dbReference type="ARBA" id="ARBA00022807"/>
    </source>
</evidence>
<evidence type="ECO:0000256" key="5">
    <source>
        <dbReference type="SAM" id="MobiDB-lite"/>
    </source>
</evidence>
<feature type="domain" description="Ubiquitin-like protease family profile" evidence="6">
    <location>
        <begin position="626"/>
        <end position="801"/>
    </location>
</feature>
<dbReference type="InterPro" id="IPR003653">
    <property type="entry name" value="Peptidase_C48_C"/>
</dbReference>
<proteinExistence type="inferred from homology"/>
<accession>A0ABD3GE59</accession>
<keyword evidence="3" id="KW-0378">Hydrolase</keyword>
<keyword evidence="8" id="KW-1185">Reference proteome</keyword>
<dbReference type="Gene3D" id="3.40.395.10">
    <property type="entry name" value="Adenoviral Proteinase, Chain A"/>
    <property type="match status" value="1"/>
</dbReference>
<evidence type="ECO:0000256" key="3">
    <source>
        <dbReference type="ARBA" id="ARBA00022801"/>
    </source>
</evidence>
<comment type="caution">
    <text evidence="7">The sequence shown here is derived from an EMBL/GenBank/DDBJ whole genome shotgun (WGS) entry which is preliminary data.</text>
</comment>
<reference evidence="7 8" key="1">
    <citation type="submission" date="2024-09" db="EMBL/GenBank/DDBJ databases">
        <title>Chromosome-scale assembly of Riccia sorocarpa.</title>
        <authorList>
            <person name="Paukszto L."/>
        </authorList>
    </citation>
    <scope>NUCLEOTIDE SEQUENCE [LARGE SCALE GENOMIC DNA]</scope>
    <source>
        <strain evidence="7">LP-2024</strain>
        <tissue evidence="7">Aerial parts of the thallus</tissue>
    </source>
</reference>
<keyword evidence="4" id="KW-0788">Thiol protease</keyword>
<dbReference type="GO" id="GO:0006508">
    <property type="term" value="P:proteolysis"/>
    <property type="evidence" value="ECO:0007669"/>
    <property type="project" value="UniProtKB-KW"/>
</dbReference>
<dbReference type="InterPro" id="IPR044613">
    <property type="entry name" value="Nep1/2-like"/>
</dbReference>
<feature type="compositionally biased region" description="Basic and acidic residues" evidence="5">
    <location>
        <begin position="579"/>
        <end position="592"/>
    </location>
</feature>
<evidence type="ECO:0000313" key="8">
    <source>
        <dbReference type="Proteomes" id="UP001633002"/>
    </source>
</evidence>
<dbReference type="InterPro" id="IPR038765">
    <property type="entry name" value="Papain-like_cys_pep_sf"/>
</dbReference>
<dbReference type="SUPFAM" id="SSF54001">
    <property type="entry name" value="Cysteine proteinases"/>
    <property type="match status" value="1"/>
</dbReference>
<dbReference type="PROSITE" id="PS50600">
    <property type="entry name" value="ULP_PROTEASE"/>
    <property type="match status" value="1"/>
</dbReference>
<dbReference type="EMBL" id="JBJQOH010000008">
    <property type="protein sequence ID" value="KAL3675439.1"/>
    <property type="molecule type" value="Genomic_DNA"/>
</dbReference>
<feature type="compositionally biased region" description="Basic and acidic residues" evidence="5">
    <location>
        <begin position="475"/>
        <end position="484"/>
    </location>
</feature>
<evidence type="ECO:0000259" key="6">
    <source>
        <dbReference type="PROSITE" id="PS50600"/>
    </source>
</evidence>
<dbReference type="Pfam" id="PF02902">
    <property type="entry name" value="Peptidase_C48"/>
    <property type="match status" value="1"/>
</dbReference>
<feature type="region of interest" description="Disordered" evidence="5">
    <location>
        <begin position="185"/>
        <end position="221"/>
    </location>
</feature>
<organism evidence="7 8">
    <name type="scientific">Riccia sorocarpa</name>
    <dbReference type="NCBI Taxonomy" id="122646"/>
    <lineage>
        <taxon>Eukaryota</taxon>
        <taxon>Viridiplantae</taxon>
        <taxon>Streptophyta</taxon>
        <taxon>Embryophyta</taxon>
        <taxon>Marchantiophyta</taxon>
        <taxon>Marchantiopsida</taxon>
        <taxon>Marchantiidae</taxon>
        <taxon>Marchantiales</taxon>
        <taxon>Ricciaceae</taxon>
        <taxon>Riccia</taxon>
    </lineage>
</organism>
<gene>
    <name evidence="7" type="ORF">R1sor_025387</name>
</gene>
<keyword evidence="2" id="KW-0645">Protease</keyword>
<dbReference type="Proteomes" id="UP001633002">
    <property type="component" value="Unassembled WGS sequence"/>
</dbReference>